<keyword evidence="1" id="KW-0678">Repressor</keyword>
<name>A0A292GQZ0_9HYPH</name>
<dbReference type="PANTHER" id="PTHR11019">
    <property type="entry name" value="HTH-TYPE TRANSCRIPTIONAL REGULATOR NIMR"/>
    <property type="match status" value="1"/>
</dbReference>
<dbReference type="InterPro" id="IPR003313">
    <property type="entry name" value="AraC-bd"/>
</dbReference>
<evidence type="ECO:0000256" key="3">
    <source>
        <dbReference type="ARBA" id="ARBA00023125"/>
    </source>
</evidence>
<dbReference type="FunFam" id="1.10.10.60:FF:000132">
    <property type="entry name" value="AraC family transcriptional regulator"/>
    <property type="match status" value="1"/>
</dbReference>
<dbReference type="Gene3D" id="1.10.10.60">
    <property type="entry name" value="Homeodomain-like"/>
    <property type="match status" value="2"/>
</dbReference>
<keyword evidence="4" id="KW-0804">Transcription</keyword>
<evidence type="ECO:0000256" key="4">
    <source>
        <dbReference type="ARBA" id="ARBA00023163"/>
    </source>
</evidence>
<evidence type="ECO:0000256" key="2">
    <source>
        <dbReference type="ARBA" id="ARBA00023015"/>
    </source>
</evidence>
<dbReference type="Pfam" id="PF12833">
    <property type="entry name" value="HTH_18"/>
    <property type="match status" value="1"/>
</dbReference>
<dbReference type="GO" id="GO:0003700">
    <property type="term" value="F:DNA-binding transcription factor activity"/>
    <property type="evidence" value="ECO:0007669"/>
    <property type="project" value="InterPro"/>
</dbReference>
<dbReference type="GO" id="GO:0043565">
    <property type="term" value="F:sequence-specific DNA binding"/>
    <property type="evidence" value="ECO:0007669"/>
    <property type="project" value="InterPro"/>
</dbReference>
<sequence length="256" mass="28120">MSLNYPPPLALAISAIAQDDASFAGPPHRHRDAQLIYARSGVVTVATENGSWVVPPNRAVWVPPMVEHATRSHGPVQFRTIFIHPDAARPLPSSCGVVEVSSLLRELILRLVELQDRPATPFAQRVGELLLEELTFLPAEPLSLSMPSDQRLRTLCQTLQAEPDTELSLDAAASRTGMSRRSFMRHFERETGMTYGRWRQQARLLAALPALAAGVPVVTVALDCGYQSASAFAATFKRSLGRSPASYFERNIHRTA</sequence>
<dbReference type="InterPro" id="IPR014710">
    <property type="entry name" value="RmlC-like_jellyroll"/>
</dbReference>
<keyword evidence="3" id="KW-0238">DNA-binding</keyword>
<dbReference type="InterPro" id="IPR018060">
    <property type="entry name" value="HTH_AraC"/>
</dbReference>
<evidence type="ECO:0000256" key="1">
    <source>
        <dbReference type="ARBA" id="ARBA00022491"/>
    </source>
</evidence>
<dbReference type="SUPFAM" id="SSF46689">
    <property type="entry name" value="Homeodomain-like"/>
    <property type="match status" value="1"/>
</dbReference>
<organism evidence="6">
    <name type="scientific">Ochrobactrum sp. PW1</name>
    <dbReference type="NCBI Taxonomy" id="1882222"/>
    <lineage>
        <taxon>Bacteria</taxon>
        <taxon>Pseudomonadati</taxon>
        <taxon>Pseudomonadota</taxon>
        <taxon>Alphaproteobacteria</taxon>
        <taxon>Hyphomicrobiales</taxon>
        <taxon>Brucellaceae</taxon>
        <taxon>Brucella/Ochrobactrum group</taxon>
        <taxon>Ochrobactrum</taxon>
    </lineage>
</organism>
<dbReference type="CDD" id="cd06124">
    <property type="entry name" value="cupin_NimR-like_N"/>
    <property type="match status" value="1"/>
</dbReference>
<protein>
    <submittedName>
        <fullName evidence="6">AraC family transcriptional regulator</fullName>
    </submittedName>
</protein>
<dbReference type="InterPro" id="IPR018062">
    <property type="entry name" value="HTH_AraC-typ_CS"/>
</dbReference>
<accession>A0A292GQZ0</accession>
<proteinExistence type="predicted"/>
<dbReference type="Gene3D" id="2.60.120.10">
    <property type="entry name" value="Jelly Rolls"/>
    <property type="match status" value="1"/>
</dbReference>
<dbReference type="PANTHER" id="PTHR11019:SF159">
    <property type="entry name" value="TRANSCRIPTIONAL REGULATOR-RELATED"/>
    <property type="match status" value="1"/>
</dbReference>
<dbReference type="AlphaFoldDB" id="A0A292GQZ0"/>
<dbReference type="PROSITE" id="PS01124">
    <property type="entry name" value="HTH_ARAC_FAMILY_2"/>
    <property type="match status" value="1"/>
</dbReference>
<dbReference type="SMART" id="SM00342">
    <property type="entry name" value="HTH_ARAC"/>
    <property type="match status" value="1"/>
</dbReference>
<feature type="domain" description="HTH araC/xylS-type" evidence="5">
    <location>
        <begin position="153"/>
        <end position="250"/>
    </location>
</feature>
<dbReference type="PROSITE" id="PS00041">
    <property type="entry name" value="HTH_ARAC_FAMILY_1"/>
    <property type="match status" value="1"/>
</dbReference>
<dbReference type="EMBL" id="LC171366">
    <property type="protein sequence ID" value="BBA73686.1"/>
    <property type="molecule type" value="Genomic_DNA"/>
</dbReference>
<reference evidence="6" key="1">
    <citation type="submission" date="2016-07" db="EMBL/GenBank/DDBJ databases">
        <title>Genomics reveals synergistic degradation of pyrene by five bacteria in a mangrove sediment-derived bacterial consortium.</title>
        <authorList>
            <person name="Wanapaisan P."/>
            <person name="Vejarano F."/>
            <person name="Chakraborty J."/>
            <person name="Shintani M."/>
            <person name="Muangchinda C."/>
            <person name="Laothamteep N."/>
            <person name="Suzuki-Minakuchi C."/>
            <person name="Inoue K."/>
            <person name="Nojiri H."/>
            <person name="Pinyakong O."/>
        </authorList>
    </citation>
    <scope>NUCLEOTIDE SEQUENCE</scope>
    <source>
        <strain evidence="6">PW1</strain>
    </source>
</reference>
<evidence type="ECO:0000259" key="5">
    <source>
        <dbReference type="PROSITE" id="PS01124"/>
    </source>
</evidence>
<evidence type="ECO:0000313" key="6">
    <source>
        <dbReference type="EMBL" id="BBA73686.1"/>
    </source>
</evidence>
<dbReference type="Pfam" id="PF02311">
    <property type="entry name" value="AraC_binding"/>
    <property type="match status" value="1"/>
</dbReference>
<dbReference type="InterPro" id="IPR009057">
    <property type="entry name" value="Homeodomain-like_sf"/>
</dbReference>
<keyword evidence="2" id="KW-0805">Transcription regulation</keyword>
<dbReference type="InterPro" id="IPR011051">
    <property type="entry name" value="RmlC_Cupin_sf"/>
</dbReference>
<dbReference type="SUPFAM" id="SSF51182">
    <property type="entry name" value="RmlC-like cupins"/>
    <property type="match status" value="1"/>
</dbReference>